<dbReference type="SUPFAM" id="SSF50630">
    <property type="entry name" value="Acid proteases"/>
    <property type="match status" value="1"/>
</dbReference>
<organism evidence="2 3">
    <name type="scientific">Daphnia magna</name>
    <dbReference type="NCBI Taxonomy" id="35525"/>
    <lineage>
        <taxon>Eukaryota</taxon>
        <taxon>Metazoa</taxon>
        <taxon>Ecdysozoa</taxon>
        <taxon>Arthropoda</taxon>
        <taxon>Crustacea</taxon>
        <taxon>Branchiopoda</taxon>
        <taxon>Diplostraca</taxon>
        <taxon>Cladocera</taxon>
        <taxon>Anomopoda</taxon>
        <taxon>Daphniidae</taxon>
        <taxon>Daphnia</taxon>
    </lineage>
</organism>
<protein>
    <recommendedName>
        <fullName evidence="4">Peptidase A2 domain-containing protein</fullName>
    </recommendedName>
</protein>
<dbReference type="InterPro" id="IPR021109">
    <property type="entry name" value="Peptidase_aspartic_dom_sf"/>
</dbReference>
<feature type="compositionally biased region" description="Acidic residues" evidence="1">
    <location>
        <begin position="307"/>
        <end position="318"/>
    </location>
</feature>
<dbReference type="Proteomes" id="UP000076858">
    <property type="component" value="Unassembled WGS sequence"/>
</dbReference>
<dbReference type="EMBL" id="LRGB01026157">
    <property type="protein sequence ID" value="KZR96084.1"/>
    <property type="molecule type" value="Genomic_DNA"/>
</dbReference>
<dbReference type="AlphaFoldDB" id="A0A162CY83"/>
<evidence type="ECO:0000313" key="2">
    <source>
        <dbReference type="EMBL" id="KZR96084.1"/>
    </source>
</evidence>
<feature type="non-terminal residue" evidence="2">
    <location>
        <position position="328"/>
    </location>
</feature>
<feature type="non-terminal residue" evidence="2">
    <location>
        <position position="1"/>
    </location>
</feature>
<proteinExistence type="predicted"/>
<dbReference type="CDD" id="cd00303">
    <property type="entry name" value="retropepsin_like"/>
    <property type="match status" value="1"/>
</dbReference>
<evidence type="ECO:0008006" key="4">
    <source>
        <dbReference type="Google" id="ProtNLM"/>
    </source>
</evidence>
<evidence type="ECO:0000256" key="1">
    <source>
        <dbReference type="SAM" id="MobiDB-lite"/>
    </source>
</evidence>
<evidence type="ECO:0000313" key="3">
    <source>
        <dbReference type="Proteomes" id="UP000076858"/>
    </source>
</evidence>
<gene>
    <name evidence="2" type="ORF">APZ42_009780</name>
</gene>
<keyword evidence="3" id="KW-1185">Reference proteome</keyword>
<accession>A0A162CY83</accession>
<reference evidence="2 3" key="1">
    <citation type="submission" date="2016-03" db="EMBL/GenBank/DDBJ databases">
        <title>EvidentialGene: Evidence-directed Construction of Genes on Genomes.</title>
        <authorList>
            <person name="Gilbert D.G."/>
            <person name="Choi J.-H."/>
            <person name="Mockaitis K."/>
            <person name="Colbourne J."/>
            <person name="Pfrender M."/>
        </authorList>
    </citation>
    <scope>NUCLEOTIDE SEQUENCE [LARGE SCALE GENOMIC DNA]</scope>
    <source>
        <strain evidence="2 3">Xinb3</strain>
        <tissue evidence="2">Complete organism</tissue>
    </source>
</reference>
<sequence length="328" mass="35226">TCEKLMAKEKNEQGKAKVSFNPKGRTIDGKPNCFHCKKSGPIARHCFKNPESPNYKAPKLDGASAATPTANTAVYLATQAPNEQEENHLLNFDGTNLIKEPVFCGEVKATAVIDTGAAVTVISPDLLKKTQFIQQPWDGSGIILTNGSRVMPLGAAEILVTHKNRSVKGKAIVMAMSGMELLMGNDFLAQFGSIRINYQAEKPLLTIGDFPLAAISLPAEEESEATVLVSNERQEIPAYSIKPVSAKVSSKMEGACVLKPSNSLMATTSLSTGHAIVQNDLENIPVANLSPKSVWLEKGVTLGTLEEFQEGENAEESNEASGEDRVEK</sequence>
<dbReference type="Gene3D" id="2.40.70.10">
    <property type="entry name" value="Acid Proteases"/>
    <property type="match status" value="1"/>
</dbReference>
<dbReference type="OrthoDB" id="6379928at2759"/>
<feature type="region of interest" description="Disordered" evidence="1">
    <location>
        <begin position="306"/>
        <end position="328"/>
    </location>
</feature>
<comment type="caution">
    <text evidence="2">The sequence shown here is derived from an EMBL/GenBank/DDBJ whole genome shotgun (WGS) entry which is preliminary data.</text>
</comment>
<name>A0A162CY83_9CRUS</name>